<evidence type="ECO:0000256" key="2">
    <source>
        <dbReference type="SAM" id="SignalP"/>
    </source>
</evidence>
<feature type="chain" id="PRO_5009449551" evidence="2">
    <location>
        <begin position="28"/>
        <end position="412"/>
    </location>
</feature>
<evidence type="ECO:0000313" key="4">
    <source>
        <dbReference type="EMBL" id="OFA12073.1"/>
    </source>
</evidence>
<accession>A0A1E7XG28</accession>
<reference evidence="4 5" key="1">
    <citation type="submission" date="2016-09" db="EMBL/GenBank/DDBJ databases">
        <title>Genome Sequence of Lactobacillus sunkii Strain CG01.</title>
        <authorList>
            <person name="Poehlein A."/>
            <person name="Gabris C."/>
            <person name="Bengelsdorf F.R."/>
            <person name="Duerre P."/>
            <person name="Daniel R."/>
        </authorList>
    </citation>
    <scope>NUCLEOTIDE SEQUENCE [LARGE SCALE GENOMIC DNA]</scope>
    <source>
        <strain evidence="4 5">CG_D</strain>
    </source>
</reference>
<dbReference type="AlphaFoldDB" id="A0A1E7XG28"/>
<comment type="caution">
    <text evidence="4">The sequence shown here is derived from an EMBL/GenBank/DDBJ whole genome shotgun (WGS) entry which is preliminary data.</text>
</comment>
<evidence type="ECO:0000256" key="1">
    <source>
        <dbReference type="ARBA" id="ARBA00022729"/>
    </source>
</evidence>
<gene>
    <name evidence="4" type="ORF">LASUN_06250</name>
</gene>
<dbReference type="InterPro" id="IPR025987">
    <property type="entry name" value="GW_dom"/>
</dbReference>
<evidence type="ECO:0000259" key="3">
    <source>
        <dbReference type="Pfam" id="PF13457"/>
    </source>
</evidence>
<organism evidence="4 5">
    <name type="scientific">Lentilactobacillus sunkii</name>
    <dbReference type="NCBI Taxonomy" id="481719"/>
    <lineage>
        <taxon>Bacteria</taxon>
        <taxon>Bacillati</taxon>
        <taxon>Bacillota</taxon>
        <taxon>Bacilli</taxon>
        <taxon>Lactobacillales</taxon>
        <taxon>Lactobacillaceae</taxon>
        <taxon>Lentilactobacillus</taxon>
    </lineage>
</organism>
<protein>
    <submittedName>
        <fullName evidence="4">S-layer protein</fullName>
    </submittedName>
</protein>
<dbReference type="Pfam" id="PF13457">
    <property type="entry name" value="GW"/>
    <property type="match status" value="2"/>
</dbReference>
<feature type="signal peptide" evidence="2">
    <location>
        <begin position="1"/>
        <end position="27"/>
    </location>
</feature>
<proteinExistence type="predicted"/>
<dbReference type="Proteomes" id="UP000177010">
    <property type="component" value="Unassembled WGS sequence"/>
</dbReference>
<dbReference type="EMBL" id="MIQE01000009">
    <property type="protein sequence ID" value="OFA12073.1"/>
    <property type="molecule type" value="Genomic_DNA"/>
</dbReference>
<dbReference type="STRING" id="481719.LASUN_06250"/>
<dbReference type="InterPro" id="IPR038200">
    <property type="entry name" value="GW_dom_sf"/>
</dbReference>
<evidence type="ECO:0000313" key="5">
    <source>
        <dbReference type="Proteomes" id="UP000177010"/>
    </source>
</evidence>
<dbReference type="RefSeq" id="WP_070367306.1">
    <property type="nucleotide sequence ID" value="NZ_JAZHVW010000012.1"/>
</dbReference>
<dbReference type="Gene3D" id="2.30.30.170">
    <property type="match status" value="1"/>
</dbReference>
<feature type="domain" description="GW" evidence="3">
    <location>
        <begin position="56"/>
        <end position="121"/>
    </location>
</feature>
<sequence length="412" mass="43189">MKHTLKTSLFTGLAALGLTAVVSTSTAKPAAAKLYARTTSNQQLTTDPTTRNVAFTGNNALYTKAGTLRGARVIASGASLSTLAAANTAGSNVRAYRVAMTNRGSVYYKVVTFDGQYRGWIYGGTSTGTFGGGITPYATTQDATAPDAKTQFKLIDGALAHTINDVVYDAPANTQYKVGATPTITTLANYKDATFTVTKAVTNPRENATWYQLASSNADLNGKWVNKGSVTEAKPANTSTSDNSVTVVYLDGENGTNNPVDKANQTFTTTDTSTKAGQVAASSFVNADKLSLQDFAKKNVPAGYAFVSFGNDNAVFGGTQYVEVKKAAQVKVVYLDATNNNNNPIDKADQTFTAVNADANAGTAVSKYQDANGLSLSAFAKKNVPAGYTFKSFVNTDAVFGGTQYVAVVKAK</sequence>
<feature type="domain" description="GW" evidence="3">
    <location>
        <begin position="163"/>
        <end position="228"/>
    </location>
</feature>
<keyword evidence="1 2" id="KW-0732">Signal</keyword>
<name>A0A1E7XG28_9LACO</name>